<sequence length="235" mass="26215">SDHHHHTRTITPPPLGRPPPPAARLDLGGLAARREEEIQRKEKGEGERERERDVREEERKGKEKLDGSDIFKTILLVVIVGSLAWFYKAIQPPPTGTVGSTGGASVTSSRIKLRDRRHLAYKEFGFPRDEAKFKIIYIHGFDSCMLDSPFPQFLSQALVEELRIYTVSFDRPGYGESDPDPNRSPRSIALDIEELADGLGLGPNFYVVGLSMGGEITWTCLMLGVFKAPKTNDVV</sequence>
<name>A0A0D3BGB6_BRAOL</name>
<dbReference type="AlphaFoldDB" id="A0A0D3BGB6"/>
<dbReference type="EnsemblPlants" id="Bo3g113480.1">
    <property type="protein sequence ID" value="Bo3g113480.1"/>
    <property type="gene ID" value="Bo3g113480"/>
</dbReference>
<organism evidence="3 4">
    <name type="scientific">Brassica oleracea var. oleracea</name>
    <dbReference type="NCBI Taxonomy" id="109376"/>
    <lineage>
        <taxon>Eukaryota</taxon>
        <taxon>Viridiplantae</taxon>
        <taxon>Streptophyta</taxon>
        <taxon>Embryophyta</taxon>
        <taxon>Tracheophyta</taxon>
        <taxon>Spermatophyta</taxon>
        <taxon>Magnoliopsida</taxon>
        <taxon>eudicotyledons</taxon>
        <taxon>Gunneridae</taxon>
        <taxon>Pentapetalae</taxon>
        <taxon>rosids</taxon>
        <taxon>malvids</taxon>
        <taxon>Brassicales</taxon>
        <taxon>Brassicaceae</taxon>
        <taxon>Brassiceae</taxon>
        <taxon>Brassica</taxon>
    </lineage>
</organism>
<dbReference type="PANTHER" id="PTHR45763">
    <property type="entry name" value="HYDROLASE, ALPHA/BETA FOLD FAMILY PROTEIN, EXPRESSED-RELATED"/>
    <property type="match status" value="1"/>
</dbReference>
<evidence type="ECO:0000313" key="4">
    <source>
        <dbReference type="Proteomes" id="UP000032141"/>
    </source>
</evidence>
<protein>
    <recommendedName>
        <fullName evidence="2">AB hydrolase-1 domain-containing protein</fullName>
    </recommendedName>
</protein>
<dbReference type="HOGENOM" id="CLU_1182744_0_0_1"/>
<feature type="region of interest" description="Disordered" evidence="1">
    <location>
        <begin position="1"/>
        <end position="62"/>
    </location>
</feature>
<feature type="domain" description="AB hydrolase-1" evidence="2">
    <location>
        <begin position="135"/>
        <end position="219"/>
    </location>
</feature>
<dbReference type="PANTHER" id="PTHR45763:SF43">
    <property type="entry name" value="AB HYDROLASE-1 DOMAIN-CONTAINING PROTEIN"/>
    <property type="match status" value="1"/>
</dbReference>
<reference evidence="3" key="2">
    <citation type="submission" date="2015-03" db="UniProtKB">
        <authorList>
            <consortium name="EnsemblPlants"/>
        </authorList>
    </citation>
    <scope>IDENTIFICATION</scope>
</reference>
<keyword evidence="4" id="KW-1185">Reference proteome</keyword>
<dbReference type="eggNOG" id="ENOG502QS8H">
    <property type="taxonomic scope" value="Eukaryota"/>
</dbReference>
<dbReference type="Pfam" id="PF12697">
    <property type="entry name" value="Abhydrolase_6"/>
    <property type="match status" value="1"/>
</dbReference>
<dbReference type="Proteomes" id="UP000032141">
    <property type="component" value="Chromosome C3"/>
</dbReference>
<dbReference type="Gene3D" id="3.40.50.1820">
    <property type="entry name" value="alpha/beta hydrolase"/>
    <property type="match status" value="1"/>
</dbReference>
<evidence type="ECO:0000259" key="2">
    <source>
        <dbReference type="Pfam" id="PF12697"/>
    </source>
</evidence>
<reference evidence="3 4" key="1">
    <citation type="journal article" date="2014" name="Genome Biol.">
        <title>Transcriptome and methylome profiling reveals relics of genome dominance in the mesopolyploid Brassica oleracea.</title>
        <authorList>
            <person name="Parkin I.A."/>
            <person name="Koh C."/>
            <person name="Tang H."/>
            <person name="Robinson S.J."/>
            <person name="Kagale S."/>
            <person name="Clarke W.E."/>
            <person name="Town C.D."/>
            <person name="Nixon J."/>
            <person name="Krishnakumar V."/>
            <person name="Bidwell S.L."/>
            <person name="Denoeud F."/>
            <person name="Belcram H."/>
            <person name="Links M.G."/>
            <person name="Just J."/>
            <person name="Clarke C."/>
            <person name="Bender T."/>
            <person name="Huebert T."/>
            <person name="Mason A.S."/>
            <person name="Pires J.C."/>
            <person name="Barker G."/>
            <person name="Moore J."/>
            <person name="Walley P.G."/>
            <person name="Manoli S."/>
            <person name="Batley J."/>
            <person name="Edwards D."/>
            <person name="Nelson M.N."/>
            <person name="Wang X."/>
            <person name="Paterson A.H."/>
            <person name="King G."/>
            <person name="Bancroft I."/>
            <person name="Chalhoub B."/>
            <person name="Sharpe A.G."/>
        </authorList>
    </citation>
    <scope>NUCLEOTIDE SEQUENCE</scope>
    <source>
        <strain evidence="3 4">cv. TO1000</strain>
    </source>
</reference>
<evidence type="ECO:0000256" key="1">
    <source>
        <dbReference type="SAM" id="MobiDB-lite"/>
    </source>
</evidence>
<dbReference type="OMA" id="YICHRIQ"/>
<feature type="compositionally biased region" description="Pro residues" evidence="1">
    <location>
        <begin position="11"/>
        <end position="22"/>
    </location>
</feature>
<accession>A0A0D3BGB6</accession>
<evidence type="ECO:0000313" key="3">
    <source>
        <dbReference type="EnsemblPlants" id="Bo3g113480.1"/>
    </source>
</evidence>
<dbReference type="InterPro" id="IPR029058">
    <property type="entry name" value="AB_hydrolase_fold"/>
</dbReference>
<proteinExistence type="predicted"/>
<dbReference type="Gramene" id="Bo3g113480.1">
    <property type="protein sequence ID" value="Bo3g113480.1"/>
    <property type="gene ID" value="Bo3g113480"/>
</dbReference>
<dbReference type="InterPro" id="IPR000073">
    <property type="entry name" value="AB_hydrolase_1"/>
</dbReference>
<feature type="compositionally biased region" description="Basic and acidic residues" evidence="1">
    <location>
        <begin position="32"/>
        <end position="62"/>
    </location>
</feature>
<dbReference type="SUPFAM" id="SSF53474">
    <property type="entry name" value="alpha/beta-Hydrolases"/>
    <property type="match status" value="1"/>
</dbReference>